<dbReference type="InterPro" id="IPR036388">
    <property type="entry name" value="WH-like_DNA-bd_sf"/>
</dbReference>
<proteinExistence type="predicted"/>
<dbReference type="SUPFAM" id="SSF46785">
    <property type="entry name" value="Winged helix' DNA-binding domain"/>
    <property type="match status" value="1"/>
</dbReference>
<dbReference type="EMBL" id="BOMB01000041">
    <property type="protein sequence ID" value="GID15388.1"/>
    <property type="molecule type" value="Genomic_DNA"/>
</dbReference>
<feature type="domain" description="Transcription regulator PadR N-terminal" evidence="1">
    <location>
        <begin position="11"/>
        <end position="84"/>
    </location>
</feature>
<sequence length="110" mass="12067">MELRGHLDLMLLNSVRQLGSAHGYAIIVALRDGSDGVFDLPEGTVYPALHRLERAGLVDSDWDTSGPRRRRVYRLTPDGSAALAAKRREWQAFAHGMRALIGPMTAEGLA</sequence>
<evidence type="ECO:0000313" key="3">
    <source>
        <dbReference type="Proteomes" id="UP000612808"/>
    </source>
</evidence>
<organism evidence="2 3">
    <name type="scientific">Actinocatenispora rupis</name>
    <dbReference type="NCBI Taxonomy" id="519421"/>
    <lineage>
        <taxon>Bacteria</taxon>
        <taxon>Bacillati</taxon>
        <taxon>Actinomycetota</taxon>
        <taxon>Actinomycetes</taxon>
        <taxon>Micromonosporales</taxon>
        <taxon>Micromonosporaceae</taxon>
        <taxon>Actinocatenispora</taxon>
    </lineage>
</organism>
<accession>A0A8J3JGA1</accession>
<dbReference type="Pfam" id="PF03551">
    <property type="entry name" value="PadR"/>
    <property type="match status" value="1"/>
</dbReference>
<protein>
    <submittedName>
        <fullName evidence="2">PadR family transcriptional regulator</fullName>
    </submittedName>
</protein>
<dbReference type="RefSeq" id="WP_203663666.1">
    <property type="nucleotide sequence ID" value="NZ_BAAAZM010000021.1"/>
</dbReference>
<dbReference type="InterPro" id="IPR052509">
    <property type="entry name" value="Metal_resp_DNA-bind_regulator"/>
</dbReference>
<reference evidence="2" key="1">
    <citation type="submission" date="2021-01" db="EMBL/GenBank/DDBJ databases">
        <title>Whole genome shotgun sequence of Actinocatenispora rupis NBRC 107355.</title>
        <authorList>
            <person name="Komaki H."/>
            <person name="Tamura T."/>
        </authorList>
    </citation>
    <scope>NUCLEOTIDE SEQUENCE</scope>
    <source>
        <strain evidence="2">NBRC 107355</strain>
    </source>
</reference>
<dbReference type="InterPro" id="IPR005149">
    <property type="entry name" value="Tscrpt_reg_PadR_N"/>
</dbReference>
<keyword evidence="3" id="KW-1185">Reference proteome</keyword>
<evidence type="ECO:0000259" key="1">
    <source>
        <dbReference type="Pfam" id="PF03551"/>
    </source>
</evidence>
<dbReference type="InterPro" id="IPR036390">
    <property type="entry name" value="WH_DNA-bd_sf"/>
</dbReference>
<dbReference type="Proteomes" id="UP000612808">
    <property type="component" value="Unassembled WGS sequence"/>
</dbReference>
<comment type="caution">
    <text evidence="2">The sequence shown here is derived from an EMBL/GenBank/DDBJ whole genome shotgun (WGS) entry which is preliminary data.</text>
</comment>
<dbReference type="PANTHER" id="PTHR33169">
    <property type="entry name" value="PADR-FAMILY TRANSCRIPTIONAL REGULATOR"/>
    <property type="match status" value="1"/>
</dbReference>
<dbReference type="PANTHER" id="PTHR33169:SF14">
    <property type="entry name" value="TRANSCRIPTIONAL REGULATOR RV3488"/>
    <property type="match status" value="1"/>
</dbReference>
<dbReference type="AlphaFoldDB" id="A0A8J3JGA1"/>
<evidence type="ECO:0000313" key="2">
    <source>
        <dbReference type="EMBL" id="GID15388.1"/>
    </source>
</evidence>
<dbReference type="Gene3D" id="1.10.10.10">
    <property type="entry name" value="Winged helix-like DNA-binding domain superfamily/Winged helix DNA-binding domain"/>
    <property type="match status" value="1"/>
</dbReference>
<gene>
    <name evidence="2" type="ORF">Aru02nite_62770</name>
</gene>
<name>A0A8J3JGA1_9ACTN</name>